<dbReference type="EMBL" id="JBBCAQ010000010">
    <property type="protein sequence ID" value="KAK7601989.1"/>
    <property type="molecule type" value="Genomic_DNA"/>
</dbReference>
<accession>A0AAN9TMP0</accession>
<dbReference type="PANTHER" id="PTHR23180:SF399">
    <property type="entry name" value="BLOWN FUSE, ISOFORM A-RELATED"/>
    <property type="match status" value="1"/>
</dbReference>
<dbReference type="CDD" id="cd13250">
    <property type="entry name" value="PH_ACAP"/>
    <property type="match status" value="1"/>
</dbReference>
<protein>
    <recommendedName>
        <fullName evidence="12">Arf-GAP with coiled-coil, ANK repeat and PH domain-containing protein 2</fullName>
    </recommendedName>
</protein>
<dbReference type="FunFam" id="2.30.29.30:FF:000026">
    <property type="entry name" value="Arf-GAP with coiled-coil, ANK repeat and PH domain-containing protein 2"/>
    <property type="match status" value="1"/>
</dbReference>
<keyword evidence="11" id="KW-1185">Reference proteome</keyword>
<evidence type="ECO:0000256" key="3">
    <source>
        <dbReference type="ARBA" id="ARBA00022771"/>
    </source>
</evidence>
<dbReference type="InterPro" id="IPR038508">
    <property type="entry name" value="ArfGAP_dom_sf"/>
</dbReference>
<dbReference type="PANTHER" id="PTHR23180">
    <property type="entry name" value="CENTAURIN/ARF"/>
    <property type="match status" value="1"/>
</dbReference>
<dbReference type="SMART" id="SM00248">
    <property type="entry name" value="ANK"/>
    <property type="match status" value="3"/>
</dbReference>
<dbReference type="Pfam" id="PF12796">
    <property type="entry name" value="Ank_2"/>
    <property type="match status" value="1"/>
</dbReference>
<evidence type="ECO:0000313" key="11">
    <source>
        <dbReference type="Proteomes" id="UP001367676"/>
    </source>
</evidence>
<evidence type="ECO:0000256" key="6">
    <source>
        <dbReference type="PROSITE-ProRule" id="PRU00288"/>
    </source>
</evidence>
<feature type="repeat" description="ANK" evidence="5">
    <location>
        <begin position="635"/>
        <end position="667"/>
    </location>
</feature>
<dbReference type="Pfam" id="PF16746">
    <property type="entry name" value="BAR_3"/>
    <property type="match status" value="1"/>
</dbReference>
<dbReference type="InterPro" id="IPR045258">
    <property type="entry name" value="ACAP1/2/3-like"/>
</dbReference>
<dbReference type="InterPro" id="IPR027267">
    <property type="entry name" value="AH/BAR_dom_sf"/>
</dbReference>
<dbReference type="InterPro" id="IPR037278">
    <property type="entry name" value="ARFGAP/RecO"/>
</dbReference>
<dbReference type="PROSITE" id="PS50115">
    <property type="entry name" value="ARFGAP"/>
    <property type="match status" value="1"/>
</dbReference>
<feature type="region of interest" description="Disordered" evidence="7">
    <location>
        <begin position="530"/>
        <end position="556"/>
    </location>
</feature>
<dbReference type="Gene3D" id="1.25.40.20">
    <property type="entry name" value="Ankyrin repeat-containing domain"/>
    <property type="match status" value="1"/>
</dbReference>
<dbReference type="Proteomes" id="UP001367676">
    <property type="component" value="Unassembled WGS sequence"/>
</dbReference>
<feature type="domain" description="PH" evidence="8">
    <location>
        <begin position="258"/>
        <end position="354"/>
    </location>
</feature>
<dbReference type="SUPFAM" id="SSF57863">
    <property type="entry name" value="ArfGap/RecO-like zinc finger"/>
    <property type="match status" value="1"/>
</dbReference>
<dbReference type="SUPFAM" id="SSF48403">
    <property type="entry name" value="Ankyrin repeat"/>
    <property type="match status" value="1"/>
</dbReference>
<sequence>MLPSEINDCLTDSPRFRTSLESQEAAIELLEQRLEKVIKVSGTMIDYGKLYANHLSLFANSLWEITLCFKGEHKSVENLKKIIQVFNDIAKFQNILLEQASKTILANFSSFVKEKIKESKESHHHFEKVSADYDAALLRNSQASKSRPQEMEEVDNILSASKACFRHKALEHVFCLKKLNASKTPELFSTLLSYMQACNTYFHQGSDLFEEMGPFIVALNDEIPQMKQEVSALEKQLGSYHNLVGMYDSVGKPSPETGIQMEGYLFKRSSNAFKTWNRRWFYLTNNQLLYRKRTGDDVTVMEEDLKLCTVRPVPNDFERRFCFEVFSPSKSHMLQADTEQMHQTWIKALQEGIGKAIQGSGGSKNRSNSSNENDSTRLSADTKRLKPRVWEILQKIPGNNVCCDCGDSNPCWASINLGITLCIECSGVHRSLGVHYSKVRSLKLDAWELEILKVMAELGNAVVNEVYEKNVPKTFVRAIPKCDREVRKTWIKAKYVDKLFVKNINVNESPQHDGRINRKDVVRKWSVRKVRRRPHNKEKASKSETIPEEDSPNTSEESVLLFGENTHHQFLDDSFFVSSDEDSATSEDSTISEEDMSKLSPNLLLYRASAAHNLPVMCHAFALAADPNWVNVEDENRVCLHQAVISGSVMACEYLLLNGAKINIQDTEGKTPLYLATTHSHTAQVCLLLKHKADQHLKDNDGTDPLTIAVAEANADIVTLLRLGRLNEEMKDTEFSENDETFNDVVRDFAHLTFNSSISK</sequence>
<feature type="compositionally biased region" description="Low complexity" evidence="7">
    <location>
        <begin position="363"/>
        <end position="373"/>
    </location>
</feature>
<dbReference type="InterPro" id="IPR001164">
    <property type="entry name" value="ArfGAP_dom"/>
</dbReference>
<comment type="caution">
    <text evidence="10">The sequence shown here is derived from an EMBL/GenBank/DDBJ whole genome shotgun (WGS) entry which is preliminary data.</text>
</comment>
<dbReference type="GO" id="GO:0008270">
    <property type="term" value="F:zinc ion binding"/>
    <property type="evidence" value="ECO:0007669"/>
    <property type="project" value="UniProtKB-KW"/>
</dbReference>
<dbReference type="AlphaFoldDB" id="A0AAN9TMP0"/>
<reference evidence="10 11" key="1">
    <citation type="submission" date="2024-03" db="EMBL/GenBank/DDBJ databases">
        <title>Adaptation during the transition from Ophiocordyceps entomopathogen to insect associate is accompanied by gene loss and intensified selection.</title>
        <authorList>
            <person name="Ward C.M."/>
            <person name="Onetto C.A."/>
            <person name="Borneman A.R."/>
        </authorList>
    </citation>
    <scope>NUCLEOTIDE SEQUENCE [LARGE SCALE GENOMIC DNA]</scope>
    <source>
        <strain evidence="10">AWRI1</strain>
        <tissue evidence="10">Single Adult Female</tissue>
    </source>
</reference>
<dbReference type="Gene3D" id="1.10.220.150">
    <property type="entry name" value="Arf GTPase activating protein"/>
    <property type="match status" value="1"/>
</dbReference>
<keyword evidence="5" id="KW-0040">ANK repeat</keyword>
<dbReference type="Pfam" id="PF01412">
    <property type="entry name" value="ArfGap"/>
    <property type="match status" value="1"/>
</dbReference>
<dbReference type="InterPro" id="IPR036770">
    <property type="entry name" value="Ankyrin_rpt-contain_sf"/>
</dbReference>
<evidence type="ECO:0000256" key="4">
    <source>
        <dbReference type="ARBA" id="ARBA00022833"/>
    </source>
</evidence>
<dbReference type="SUPFAM" id="SSF103657">
    <property type="entry name" value="BAR/IMD domain-like"/>
    <property type="match status" value="1"/>
</dbReference>
<organism evidence="10 11">
    <name type="scientific">Parthenolecanium corni</name>
    <dbReference type="NCBI Taxonomy" id="536013"/>
    <lineage>
        <taxon>Eukaryota</taxon>
        <taxon>Metazoa</taxon>
        <taxon>Ecdysozoa</taxon>
        <taxon>Arthropoda</taxon>
        <taxon>Hexapoda</taxon>
        <taxon>Insecta</taxon>
        <taxon>Pterygota</taxon>
        <taxon>Neoptera</taxon>
        <taxon>Paraneoptera</taxon>
        <taxon>Hemiptera</taxon>
        <taxon>Sternorrhyncha</taxon>
        <taxon>Coccoidea</taxon>
        <taxon>Coccidae</taxon>
        <taxon>Parthenolecanium</taxon>
    </lineage>
</organism>
<dbReference type="PRINTS" id="PR00405">
    <property type="entry name" value="REVINTRACTNG"/>
</dbReference>
<dbReference type="InterPro" id="IPR004148">
    <property type="entry name" value="BAR_dom"/>
</dbReference>
<dbReference type="InterPro" id="IPR001849">
    <property type="entry name" value="PH_domain"/>
</dbReference>
<dbReference type="InterPro" id="IPR002110">
    <property type="entry name" value="Ankyrin_rpt"/>
</dbReference>
<feature type="repeat" description="ANK" evidence="5">
    <location>
        <begin position="668"/>
        <end position="700"/>
    </location>
</feature>
<dbReference type="Pfam" id="PF00169">
    <property type="entry name" value="PH"/>
    <property type="match status" value="1"/>
</dbReference>
<dbReference type="PROSITE" id="PS50088">
    <property type="entry name" value="ANK_REPEAT"/>
    <property type="match status" value="2"/>
</dbReference>
<dbReference type="GO" id="GO:0005737">
    <property type="term" value="C:cytoplasm"/>
    <property type="evidence" value="ECO:0007669"/>
    <property type="project" value="InterPro"/>
</dbReference>
<evidence type="ECO:0000256" key="2">
    <source>
        <dbReference type="ARBA" id="ARBA00022723"/>
    </source>
</evidence>
<dbReference type="SUPFAM" id="SSF50729">
    <property type="entry name" value="PH domain-like"/>
    <property type="match status" value="1"/>
</dbReference>
<evidence type="ECO:0000313" key="10">
    <source>
        <dbReference type="EMBL" id="KAK7601989.1"/>
    </source>
</evidence>
<dbReference type="SMART" id="SM00105">
    <property type="entry name" value="ArfGap"/>
    <property type="match status" value="1"/>
</dbReference>
<dbReference type="SMART" id="SM00233">
    <property type="entry name" value="PH"/>
    <property type="match status" value="1"/>
</dbReference>
<dbReference type="InterPro" id="IPR011993">
    <property type="entry name" value="PH-like_dom_sf"/>
</dbReference>
<evidence type="ECO:0000259" key="8">
    <source>
        <dbReference type="PROSITE" id="PS50003"/>
    </source>
</evidence>
<evidence type="ECO:0000256" key="5">
    <source>
        <dbReference type="PROSITE-ProRule" id="PRU00023"/>
    </source>
</evidence>
<dbReference type="GO" id="GO:0005096">
    <property type="term" value="F:GTPase activator activity"/>
    <property type="evidence" value="ECO:0007669"/>
    <property type="project" value="UniProtKB-KW"/>
</dbReference>
<dbReference type="Gene3D" id="1.20.1270.60">
    <property type="entry name" value="Arfaptin homology (AH) domain/BAR domain"/>
    <property type="match status" value="1"/>
</dbReference>
<keyword evidence="4" id="KW-0862">Zinc</keyword>
<dbReference type="PROSITE" id="PS50297">
    <property type="entry name" value="ANK_REP_REGION"/>
    <property type="match status" value="1"/>
</dbReference>
<dbReference type="FunFam" id="1.10.220.150:FF:000009">
    <property type="entry name" value="stromal membrane-associated protein 1 isoform X1"/>
    <property type="match status" value="1"/>
</dbReference>
<evidence type="ECO:0000256" key="1">
    <source>
        <dbReference type="ARBA" id="ARBA00022468"/>
    </source>
</evidence>
<dbReference type="PROSITE" id="PS50003">
    <property type="entry name" value="PH_DOMAIN"/>
    <property type="match status" value="1"/>
</dbReference>
<gene>
    <name evidence="10" type="ORF">V9T40_009430</name>
</gene>
<dbReference type="Gene3D" id="2.30.29.30">
    <property type="entry name" value="Pleckstrin-homology domain (PH domain)/Phosphotyrosine-binding domain (PTB)"/>
    <property type="match status" value="1"/>
</dbReference>
<evidence type="ECO:0000256" key="7">
    <source>
        <dbReference type="SAM" id="MobiDB-lite"/>
    </source>
</evidence>
<evidence type="ECO:0000259" key="9">
    <source>
        <dbReference type="PROSITE" id="PS50115"/>
    </source>
</evidence>
<feature type="domain" description="Arf-GAP" evidence="9">
    <location>
        <begin position="387"/>
        <end position="508"/>
    </location>
</feature>
<proteinExistence type="predicted"/>
<feature type="region of interest" description="Disordered" evidence="7">
    <location>
        <begin position="357"/>
        <end position="381"/>
    </location>
</feature>
<keyword evidence="1" id="KW-0343">GTPase activation</keyword>
<evidence type="ECO:0008006" key="12">
    <source>
        <dbReference type="Google" id="ProtNLM"/>
    </source>
</evidence>
<keyword evidence="2" id="KW-0479">Metal-binding</keyword>
<keyword evidence="3 6" id="KW-0863">Zinc-finger</keyword>
<dbReference type="CDD" id="cd07603">
    <property type="entry name" value="BAR_ACAPs"/>
    <property type="match status" value="1"/>
</dbReference>
<name>A0AAN9TMP0_9HEMI</name>